<organism evidence="2 3">
    <name type="scientific">Paracoccus benzoatiresistens</name>
    <dbReference type="NCBI Taxonomy" id="2997341"/>
    <lineage>
        <taxon>Bacteria</taxon>
        <taxon>Pseudomonadati</taxon>
        <taxon>Pseudomonadota</taxon>
        <taxon>Alphaproteobacteria</taxon>
        <taxon>Rhodobacterales</taxon>
        <taxon>Paracoccaceae</taxon>
        <taxon>Paracoccus</taxon>
    </lineage>
</organism>
<dbReference type="Proteomes" id="UP001149822">
    <property type="component" value="Unassembled WGS sequence"/>
</dbReference>
<dbReference type="InterPro" id="IPR036291">
    <property type="entry name" value="NAD(P)-bd_dom_sf"/>
</dbReference>
<name>A0ABT4J920_9RHOB</name>
<keyword evidence="3" id="KW-1185">Reference proteome</keyword>
<dbReference type="Gene3D" id="3.40.50.720">
    <property type="entry name" value="NAD(P)-binding Rossmann-like Domain"/>
    <property type="match status" value="1"/>
</dbReference>
<protein>
    <submittedName>
        <fullName evidence="2">3-hydroxyacyl-CoA dehydrogenase NAD-binding domain-containing protein</fullName>
    </submittedName>
</protein>
<sequence>MTVQTVGIIGAGQMGNGIAHVFALAG</sequence>
<evidence type="ECO:0000259" key="1">
    <source>
        <dbReference type="Pfam" id="PF02737"/>
    </source>
</evidence>
<dbReference type="Pfam" id="PF02737">
    <property type="entry name" value="3HCDH_N"/>
    <property type="match status" value="1"/>
</dbReference>
<comment type="caution">
    <text evidence="2">The sequence shown here is derived from an EMBL/GenBank/DDBJ whole genome shotgun (WGS) entry which is preliminary data.</text>
</comment>
<dbReference type="InterPro" id="IPR006176">
    <property type="entry name" value="3-OHacyl-CoA_DH_NAD-bd"/>
</dbReference>
<accession>A0ABT4J920</accession>
<dbReference type="RefSeq" id="WP_268943708.1">
    <property type="nucleotide sequence ID" value="NZ_JAPTYD010000043.1"/>
</dbReference>
<feature type="non-terminal residue" evidence="2">
    <location>
        <position position="26"/>
    </location>
</feature>
<evidence type="ECO:0000313" key="2">
    <source>
        <dbReference type="EMBL" id="MCZ0963615.1"/>
    </source>
</evidence>
<gene>
    <name evidence="2" type="ORF">OU682_18590</name>
</gene>
<evidence type="ECO:0000313" key="3">
    <source>
        <dbReference type="Proteomes" id="UP001149822"/>
    </source>
</evidence>
<reference evidence="2" key="1">
    <citation type="submission" date="2022-12" db="EMBL/GenBank/DDBJ databases">
        <title>Paracoccus sp. EF6 isolated from a lake water.</title>
        <authorList>
            <person name="Liu H."/>
        </authorList>
    </citation>
    <scope>NUCLEOTIDE SEQUENCE</scope>
    <source>
        <strain evidence="2">EF6</strain>
    </source>
</reference>
<dbReference type="EMBL" id="JAPTYD010000043">
    <property type="protein sequence ID" value="MCZ0963615.1"/>
    <property type="molecule type" value="Genomic_DNA"/>
</dbReference>
<feature type="domain" description="3-hydroxyacyl-CoA dehydrogenase NAD binding" evidence="1">
    <location>
        <begin position="5"/>
        <end position="26"/>
    </location>
</feature>
<proteinExistence type="predicted"/>
<dbReference type="SUPFAM" id="SSF51735">
    <property type="entry name" value="NAD(P)-binding Rossmann-fold domains"/>
    <property type="match status" value="1"/>
</dbReference>